<sequence>MKLLKPIALAFLLPATFSLAHAANNPPTNIHPEARQILATDSISWNTKLPLDNEVLTGKLKNGFQYFIRKNTEPEKRVVMYLANKVGSVLESEEQLGLAHFLEHMNFNGLKHFPKNALVDYLQKAGVRFGSDLNAYTSFDETIYQLPIPSDDPELLKNGLQVMRDWAQDALLTTEEIDKERGIVLEEMRGGKGAQQRMRDQYLPLLLNNSHYANRLPIGTEKSISTFKPEVLRQFHKDWYRPDLQSIIIVGDIDVKQMEAEVIRLFSDLKAPSKPRPHVKYKVDLANKNQFMAVTDPEMSYTVGQIIIKHPEEKTETVGDYRRALLKSVYNGMINARMSEILQQSNPPFIQAGGGVEEFLGGLDNLGLYFVAKPGEFESGFKTLVREMDRIQKFGFTQTEFDRVISSIRKNNETAYTERDKKKSESYVQGYMNYFLEKDPALSNEYRYQLTNQLLPSLTLKEVEQIGQKYYVDNNRDVLILAPENQKANLPDEAKINTWFAEVDKEEITAYEDKVSTLPLLAKQPVKGSIVKEGAANTIGVKELVLSNGVKVLLKPTTFKNDEILISAFSPGGTSLYADADYNSASNAAGLVDASGVGQLNNVELQKYLTGKRVGITPYISERSEGFSGQSDKEGLKTMFELLYGYFTEPRLDDDVFQSNITKSLSSIANMENDPNFVFRKSVFSTLYGNNIRRQTASKESIQQINKDRALEIYKDRFADASDFTFTIVGSFTEEEIKPLLEEYIASLPAKNRQEKAKDLGIQEPAKGVETVVNKGKEQKATVQLAYYGDYAYSEEENMNLDALESILNITLIERLREDESGVYGVGAGANYRKFPKPRYSFSIGFGSAVDKAQPLIASTLDEINKIKKNGPTKVDLEKFVIEQKRQLEVQLRENGFWLGHIVNSAQNQEDATHILKYMDDLNKVTVESVKAVADKYLKEDRLFRFILMPDQTATK</sequence>
<dbReference type="InterPro" id="IPR050626">
    <property type="entry name" value="Peptidase_M16"/>
</dbReference>
<accession>C2FTX7</accession>
<evidence type="ECO:0000256" key="6">
    <source>
        <dbReference type="SAM" id="SignalP"/>
    </source>
</evidence>
<reference evidence="9 10" key="1">
    <citation type="submission" date="2009-01" db="EMBL/GenBank/DDBJ databases">
        <authorList>
            <person name="Qin X."/>
            <person name="Bachman B."/>
            <person name="Battles P."/>
            <person name="Bell A."/>
            <person name="Bess C."/>
            <person name="Bickham C."/>
            <person name="Chaboub L."/>
            <person name="Chen D."/>
            <person name="Coyle M."/>
            <person name="Deiros D.R."/>
            <person name="Dinh H."/>
            <person name="Forbes L."/>
            <person name="Fowler G."/>
            <person name="Francisco L."/>
            <person name="Fu Q."/>
            <person name="Gubbala S."/>
            <person name="Hale W."/>
            <person name="Han Y."/>
            <person name="Hemphill L."/>
            <person name="Highlander S.K."/>
            <person name="Hirani K."/>
            <person name="Hogues M."/>
            <person name="Jackson L."/>
            <person name="Jakkamsetti A."/>
            <person name="Javaid M."/>
            <person name="Jiang H."/>
            <person name="Korchina V."/>
            <person name="Kovar C."/>
            <person name="Lara F."/>
            <person name="Lee S."/>
            <person name="Mata R."/>
            <person name="Mathew T."/>
            <person name="Moen C."/>
            <person name="Morales K."/>
            <person name="Munidasa M."/>
            <person name="Nazareth L."/>
            <person name="Ngo R."/>
            <person name="Nguyen L."/>
            <person name="Okwuonu G."/>
            <person name="Ongeri F."/>
            <person name="Patil S."/>
            <person name="Petrosino J."/>
            <person name="Pham C."/>
            <person name="Pham P."/>
            <person name="Pu L.-L."/>
            <person name="Puazo M."/>
            <person name="Raj R."/>
            <person name="Reid J."/>
            <person name="Rouhana J."/>
            <person name="Saada N."/>
            <person name="Shang Y."/>
            <person name="Simmons D."/>
            <person name="Thornton R."/>
            <person name="Warren J."/>
            <person name="Weissenberger G."/>
            <person name="Zhang J."/>
            <person name="Zhang L."/>
            <person name="Zhou C."/>
            <person name="Zhu D."/>
            <person name="Muzny D."/>
            <person name="Worley K."/>
            <person name="Gibbs R."/>
        </authorList>
    </citation>
    <scope>NUCLEOTIDE SEQUENCE [LARGE SCALE GENOMIC DNA]</scope>
    <source>
        <strain evidence="9 10">ATCC 33300</strain>
    </source>
</reference>
<keyword evidence="4" id="KW-0862">Zinc</keyword>
<dbReference type="RefSeq" id="WP_003005602.1">
    <property type="nucleotide sequence ID" value="NZ_GG668631.1"/>
</dbReference>
<organism evidence="9 10">
    <name type="scientific">Sphingobacterium spiritivorum ATCC 33300</name>
    <dbReference type="NCBI Taxonomy" id="525372"/>
    <lineage>
        <taxon>Bacteria</taxon>
        <taxon>Pseudomonadati</taxon>
        <taxon>Bacteroidota</taxon>
        <taxon>Sphingobacteriia</taxon>
        <taxon>Sphingobacteriales</taxon>
        <taxon>Sphingobacteriaceae</taxon>
        <taxon>Sphingobacterium</taxon>
    </lineage>
</organism>
<comment type="similarity">
    <text evidence="1">Belongs to the peptidase M16 family.</text>
</comment>
<dbReference type="GO" id="GO:0046872">
    <property type="term" value="F:metal ion binding"/>
    <property type="evidence" value="ECO:0007669"/>
    <property type="project" value="InterPro"/>
</dbReference>
<protein>
    <submittedName>
        <fullName evidence="9">Peptidase M16 inactive domain protein</fullName>
        <ecNumber evidence="9">3.4.24.-</ecNumber>
    </submittedName>
</protein>
<gene>
    <name evidence="9" type="ORF">HMPREF0765_0759</name>
</gene>
<dbReference type="Proteomes" id="UP000006241">
    <property type="component" value="Unassembled WGS sequence"/>
</dbReference>
<feature type="domain" description="Peptidase M16 C-terminal" evidence="8">
    <location>
        <begin position="705"/>
        <end position="879"/>
    </location>
</feature>
<feature type="domain" description="Peptidase M16 C-terminal" evidence="8">
    <location>
        <begin position="227"/>
        <end position="406"/>
    </location>
</feature>
<evidence type="ECO:0000256" key="4">
    <source>
        <dbReference type="ARBA" id="ARBA00022833"/>
    </source>
</evidence>
<proteinExistence type="inferred from homology"/>
<keyword evidence="3 9" id="KW-0378">Hydrolase</keyword>
<evidence type="ECO:0000256" key="5">
    <source>
        <dbReference type="ARBA" id="ARBA00023049"/>
    </source>
</evidence>
<keyword evidence="5" id="KW-0482">Metalloprotease</keyword>
<dbReference type="PANTHER" id="PTHR43690">
    <property type="entry name" value="NARDILYSIN"/>
    <property type="match status" value="1"/>
</dbReference>
<dbReference type="GO" id="GO:0008237">
    <property type="term" value="F:metallopeptidase activity"/>
    <property type="evidence" value="ECO:0007669"/>
    <property type="project" value="UniProtKB-KW"/>
</dbReference>
<dbReference type="Pfam" id="PF00675">
    <property type="entry name" value="Peptidase_M16"/>
    <property type="match status" value="1"/>
</dbReference>
<dbReference type="PANTHER" id="PTHR43690:SF34">
    <property type="entry name" value="ZINC PROTEASE PQQL-LIKE"/>
    <property type="match status" value="1"/>
</dbReference>
<evidence type="ECO:0000259" key="7">
    <source>
        <dbReference type="Pfam" id="PF00675"/>
    </source>
</evidence>
<dbReference type="EMBL" id="ACHB01000018">
    <property type="protein sequence ID" value="EEI93607.1"/>
    <property type="molecule type" value="Genomic_DNA"/>
</dbReference>
<evidence type="ECO:0000256" key="3">
    <source>
        <dbReference type="ARBA" id="ARBA00022801"/>
    </source>
</evidence>
<dbReference type="InterPro" id="IPR011249">
    <property type="entry name" value="Metalloenz_LuxS/M16"/>
</dbReference>
<feature type="chain" id="PRO_5002913891" evidence="6">
    <location>
        <begin position="23"/>
        <end position="956"/>
    </location>
</feature>
<dbReference type="Gene3D" id="3.30.830.10">
    <property type="entry name" value="Metalloenzyme, LuxS/M16 peptidase-like"/>
    <property type="match status" value="4"/>
</dbReference>
<dbReference type="EC" id="3.4.24.-" evidence="9"/>
<dbReference type="Pfam" id="PF05193">
    <property type="entry name" value="Peptidase_M16_C"/>
    <property type="match status" value="2"/>
</dbReference>
<evidence type="ECO:0000256" key="1">
    <source>
        <dbReference type="ARBA" id="ARBA00007261"/>
    </source>
</evidence>
<name>C2FTX7_SPHSI</name>
<dbReference type="SUPFAM" id="SSF63411">
    <property type="entry name" value="LuxS/MPP-like metallohydrolase"/>
    <property type="match status" value="4"/>
</dbReference>
<keyword evidence="2" id="KW-0645">Protease</keyword>
<evidence type="ECO:0000259" key="8">
    <source>
        <dbReference type="Pfam" id="PF05193"/>
    </source>
</evidence>
<dbReference type="HOGENOM" id="CLU_008156_0_0_10"/>
<evidence type="ECO:0000313" key="9">
    <source>
        <dbReference type="EMBL" id="EEI93607.1"/>
    </source>
</evidence>
<evidence type="ECO:0000313" key="10">
    <source>
        <dbReference type="Proteomes" id="UP000006241"/>
    </source>
</evidence>
<feature type="domain" description="Peptidase M16 N-terminal" evidence="7">
    <location>
        <begin position="68"/>
        <end position="195"/>
    </location>
</feature>
<dbReference type="AlphaFoldDB" id="C2FTX7"/>
<dbReference type="GO" id="GO:0006508">
    <property type="term" value="P:proteolysis"/>
    <property type="evidence" value="ECO:0007669"/>
    <property type="project" value="UniProtKB-KW"/>
</dbReference>
<feature type="signal peptide" evidence="6">
    <location>
        <begin position="1"/>
        <end position="22"/>
    </location>
</feature>
<keyword evidence="6" id="KW-0732">Signal</keyword>
<comment type="caution">
    <text evidence="9">The sequence shown here is derived from an EMBL/GenBank/DDBJ whole genome shotgun (WGS) entry which is preliminary data.</text>
</comment>
<dbReference type="InterPro" id="IPR011765">
    <property type="entry name" value="Pept_M16_N"/>
</dbReference>
<evidence type="ECO:0000256" key="2">
    <source>
        <dbReference type="ARBA" id="ARBA00022670"/>
    </source>
</evidence>
<dbReference type="InterPro" id="IPR007863">
    <property type="entry name" value="Peptidase_M16_C"/>
</dbReference>